<dbReference type="Proteomes" id="UP000824208">
    <property type="component" value="Unassembled WGS sequence"/>
</dbReference>
<evidence type="ECO:0000313" key="1">
    <source>
        <dbReference type="EMBL" id="HJB57573.1"/>
    </source>
</evidence>
<dbReference type="EMBL" id="DWYC01000075">
    <property type="protein sequence ID" value="HJB57573.1"/>
    <property type="molecule type" value="Genomic_DNA"/>
</dbReference>
<gene>
    <name evidence="1" type="ORF">H9714_08480</name>
</gene>
<comment type="caution">
    <text evidence="1">The sequence shown here is derived from an EMBL/GenBank/DDBJ whole genome shotgun (WGS) entry which is preliminary data.</text>
</comment>
<evidence type="ECO:0000313" key="2">
    <source>
        <dbReference type="Proteomes" id="UP000824208"/>
    </source>
</evidence>
<sequence>MALRETSTDHVKGEDFFTITAAETWSIAMVKRLKAKYPGEVEIRCTNPDGSMVARLPFAWMRIVPKKAMREEHRAKLADVLSRSRATGENAPNSGE</sequence>
<organism evidence="1 2">
    <name type="scientific">Candidatus Flavonifractor intestinipullorum</name>
    <dbReference type="NCBI Taxonomy" id="2838587"/>
    <lineage>
        <taxon>Bacteria</taxon>
        <taxon>Bacillati</taxon>
        <taxon>Bacillota</taxon>
        <taxon>Clostridia</taxon>
        <taxon>Eubacteriales</taxon>
        <taxon>Oscillospiraceae</taxon>
        <taxon>Flavonifractor</taxon>
    </lineage>
</organism>
<dbReference type="AlphaFoldDB" id="A0A9D2MDF4"/>
<name>A0A9D2MDF4_9FIRM</name>
<protein>
    <submittedName>
        <fullName evidence="1">Uncharacterized protein</fullName>
    </submittedName>
</protein>
<reference evidence="1" key="1">
    <citation type="journal article" date="2021" name="PeerJ">
        <title>Extensive microbial diversity within the chicken gut microbiome revealed by metagenomics and culture.</title>
        <authorList>
            <person name="Gilroy R."/>
            <person name="Ravi A."/>
            <person name="Getino M."/>
            <person name="Pursley I."/>
            <person name="Horton D.L."/>
            <person name="Alikhan N.F."/>
            <person name="Baker D."/>
            <person name="Gharbi K."/>
            <person name="Hall N."/>
            <person name="Watson M."/>
            <person name="Adriaenssens E.M."/>
            <person name="Foster-Nyarko E."/>
            <person name="Jarju S."/>
            <person name="Secka A."/>
            <person name="Antonio M."/>
            <person name="Oren A."/>
            <person name="Chaudhuri R.R."/>
            <person name="La Ragione R."/>
            <person name="Hildebrand F."/>
            <person name="Pallen M.J."/>
        </authorList>
    </citation>
    <scope>NUCLEOTIDE SEQUENCE</scope>
    <source>
        <strain evidence="1">CHK189-11263</strain>
    </source>
</reference>
<reference evidence="1" key="2">
    <citation type="submission" date="2021-04" db="EMBL/GenBank/DDBJ databases">
        <authorList>
            <person name="Gilroy R."/>
        </authorList>
    </citation>
    <scope>NUCLEOTIDE SEQUENCE</scope>
    <source>
        <strain evidence="1">CHK189-11263</strain>
    </source>
</reference>
<proteinExistence type="predicted"/>
<accession>A0A9D2MDF4</accession>